<dbReference type="RefSeq" id="WP_094417055.1">
    <property type="nucleotide sequence ID" value="NZ_NOXV01000305.1"/>
</dbReference>
<gene>
    <name evidence="1" type="ORF">CHU92_15135</name>
</gene>
<accession>A0A255YTI0</accession>
<name>A0A255YTI0_9FLAO</name>
<keyword evidence="2" id="KW-1185">Reference proteome</keyword>
<evidence type="ECO:0000313" key="2">
    <source>
        <dbReference type="Proteomes" id="UP000216605"/>
    </source>
</evidence>
<dbReference type="EMBL" id="NOXV01000305">
    <property type="protein sequence ID" value="OYQ31974.1"/>
    <property type="molecule type" value="Genomic_DNA"/>
</dbReference>
<dbReference type="AlphaFoldDB" id="A0A255YTI0"/>
<reference evidence="1 2" key="1">
    <citation type="submission" date="2017-07" db="EMBL/GenBank/DDBJ databases">
        <title>Flavobacterium cyanobacteriorum sp. nov., isolated from cyanobacterial aggregates in a eutrophic lake.</title>
        <authorList>
            <person name="Cai H."/>
        </authorList>
    </citation>
    <scope>NUCLEOTIDE SEQUENCE [LARGE SCALE GENOMIC DNA]</scope>
    <source>
        <strain evidence="1 2">TH021</strain>
    </source>
</reference>
<comment type="caution">
    <text evidence="1">The sequence shown here is derived from an EMBL/GenBank/DDBJ whole genome shotgun (WGS) entry which is preliminary data.</text>
</comment>
<dbReference type="Proteomes" id="UP000216605">
    <property type="component" value="Unassembled WGS sequence"/>
</dbReference>
<proteinExistence type="predicted"/>
<evidence type="ECO:0000313" key="1">
    <source>
        <dbReference type="EMBL" id="OYQ31974.1"/>
    </source>
</evidence>
<sequence>MVKFLYLEQHIQGYSVMVRTRCPLYLPAAIGAAAGRMPLPSWLNFNAGDVSANFFRQPPQ</sequence>
<protein>
    <submittedName>
        <fullName evidence="1">Uncharacterized protein</fullName>
    </submittedName>
</protein>
<organism evidence="1 2">
    <name type="scientific">Flavobacterium cyanobacteriorum</name>
    <dbReference type="NCBI Taxonomy" id="2022802"/>
    <lineage>
        <taxon>Bacteria</taxon>
        <taxon>Pseudomonadati</taxon>
        <taxon>Bacteroidota</taxon>
        <taxon>Flavobacteriia</taxon>
        <taxon>Flavobacteriales</taxon>
        <taxon>Flavobacteriaceae</taxon>
        <taxon>Flavobacterium</taxon>
    </lineage>
</organism>